<dbReference type="SUPFAM" id="SSF48452">
    <property type="entry name" value="TPR-like"/>
    <property type="match status" value="1"/>
</dbReference>
<dbReference type="RefSeq" id="XP_062635923.1">
    <property type="nucleotide sequence ID" value="XM_062781144.1"/>
</dbReference>
<dbReference type="Proteomes" id="UP001302676">
    <property type="component" value="Unassembled WGS sequence"/>
</dbReference>
<dbReference type="InterPro" id="IPR011990">
    <property type="entry name" value="TPR-like_helical_dom_sf"/>
</dbReference>
<reference evidence="3" key="2">
    <citation type="submission" date="2023-05" db="EMBL/GenBank/DDBJ databases">
        <authorList>
            <consortium name="Lawrence Berkeley National Laboratory"/>
            <person name="Steindorff A."/>
            <person name="Hensen N."/>
            <person name="Bonometti L."/>
            <person name="Westerberg I."/>
            <person name="Brannstrom I.O."/>
            <person name="Guillou S."/>
            <person name="Cros-Aarteil S."/>
            <person name="Calhoun S."/>
            <person name="Haridas S."/>
            <person name="Kuo A."/>
            <person name="Mondo S."/>
            <person name="Pangilinan J."/>
            <person name="Riley R."/>
            <person name="Labutti K."/>
            <person name="Andreopoulos B."/>
            <person name="Lipzen A."/>
            <person name="Chen C."/>
            <person name="Yanf M."/>
            <person name="Daum C."/>
            <person name="Ng V."/>
            <person name="Clum A."/>
            <person name="Ohm R."/>
            <person name="Martin F."/>
            <person name="Silar P."/>
            <person name="Natvig D."/>
            <person name="Lalanne C."/>
            <person name="Gautier V."/>
            <person name="Ament-Velasquez S.L."/>
            <person name="Kruys A."/>
            <person name="Hutchinson M.I."/>
            <person name="Powell A.J."/>
            <person name="Barry K."/>
            <person name="Miller A.N."/>
            <person name="Grigoriev I.V."/>
            <person name="Debuchy R."/>
            <person name="Gladieux P."/>
            <person name="Thoren M.H."/>
            <person name="Johannesson H."/>
        </authorList>
    </citation>
    <scope>NUCLEOTIDE SEQUENCE</scope>
    <source>
        <strain evidence="3">CBS 141.50</strain>
    </source>
</reference>
<name>A0AAN6ZL74_9PEZI</name>
<protein>
    <recommendedName>
        <fullName evidence="2">SET domain-containing protein</fullName>
    </recommendedName>
</protein>
<dbReference type="PANTHER" id="PTHR47643:SF2">
    <property type="entry name" value="TPR DOMAIN PROTEIN (AFU_ORTHOLOGUE AFUA_5G12710)"/>
    <property type="match status" value="1"/>
</dbReference>
<dbReference type="AlphaFoldDB" id="A0AAN6ZL74"/>
<dbReference type="Gene3D" id="2.170.270.10">
    <property type="entry name" value="SET domain"/>
    <property type="match status" value="1"/>
</dbReference>
<dbReference type="InterPro" id="IPR001214">
    <property type="entry name" value="SET_dom"/>
</dbReference>
<dbReference type="InterPro" id="IPR053209">
    <property type="entry name" value="Gramillin-biosynth_MTr"/>
</dbReference>
<dbReference type="GeneID" id="87817757"/>
<evidence type="ECO:0000313" key="3">
    <source>
        <dbReference type="EMBL" id="KAK4142552.1"/>
    </source>
</evidence>
<feature type="region of interest" description="Disordered" evidence="1">
    <location>
        <begin position="625"/>
        <end position="681"/>
    </location>
</feature>
<dbReference type="EMBL" id="MU853596">
    <property type="protein sequence ID" value="KAK4142552.1"/>
    <property type="molecule type" value="Genomic_DNA"/>
</dbReference>
<evidence type="ECO:0000313" key="4">
    <source>
        <dbReference type="Proteomes" id="UP001302676"/>
    </source>
</evidence>
<dbReference type="Pfam" id="PF00856">
    <property type="entry name" value="SET"/>
    <property type="match status" value="1"/>
</dbReference>
<dbReference type="Gene3D" id="1.25.40.10">
    <property type="entry name" value="Tetratricopeptide repeat domain"/>
    <property type="match status" value="1"/>
</dbReference>
<gene>
    <name evidence="3" type="ORF">C8A04DRAFT_29829</name>
</gene>
<proteinExistence type="predicted"/>
<dbReference type="CDD" id="cd20071">
    <property type="entry name" value="SET_SMYD"/>
    <property type="match status" value="1"/>
</dbReference>
<evidence type="ECO:0000256" key="1">
    <source>
        <dbReference type="SAM" id="MobiDB-lite"/>
    </source>
</evidence>
<feature type="domain" description="SET" evidence="2">
    <location>
        <begin position="221"/>
        <end position="421"/>
    </location>
</feature>
<reference evidence="3" key="1">
    <citation type="journal article" date="2023" name="Mol. Phylogenet. Evol.">
        <title>Genome-scale phylogeny and comparative genomics of the fungal order Sordariales.</title>
        <authorList>
            <person name="Hensen N."/>
            <person name="Bonometti L."/>
            <person name="Westerberg I."/>
            <person name="Brannstrom I.O."/>
            <person name="Guillou S."/>
            <person name="Cros-Aarteil S."/>
            <person name="Calhoun S."/>
            <person name="Haridas S."/>
            <person name="Kuo A."/>
            <person name="Mondo S."/>
            <person name="Pangilinan J."/>
            <person name="Riley R."/>
            <person name="LaButti K."/>
            <person name="Andreopoulos B."/>
            <person name="Lipzen A."/>
            <person name="Chen C."/>
            <person name="Yan M."/>
            <person name="Daum C."/>
            <person name="Ng V."/>
            <person name="Clum A."/>
            <person name="Steindorff A."/>
            <person name="Ohm R.A."/>
            <person name="Martin F."/>
            <person name="Silar P."/>
            <person name="Natvig D.O."/>
            <person name="Lalanne C."/>
            <person name="Gautier V."/>
            <person name="Ament-Velasquez S.L."/>
            <person name="Kruys A."/>
            <person name="Hutchinson M.I."/>
            <person name="Powell A.J."/>
            <person name="Barry K."/>
            <person name="Miller A.N."/>
            <person name="Grigoriev I.V."/>
            <person name="Debuchy R."/>
            <person name="Gladieux P."/>
            <person name="Hiltunen Thoren M."/>
            <person name="Johannesson H."/>
        </authorList>
    </citation>
    <scope>NUCLEOTIDE SEQUENCE</scope>
    <source>
        <strain evidence="3">CBS 141.50</strain>
    </source>
</reference>
<keyword evidence="4" id="KW-1185">Reference proteome</keyword>
<sequence>MGDVLMVQLWRQHRDDRDPLVDKGTVMLLKEPYLKGTADGKYLLRVDHVSDVVFVLDHDERMPAVWRTKVGHGDTAQTWRVHGDKHRDASRYRSAIKCYTRSLACSPTLEEECIARIGRSQAFHESEQYEAALSDAEIAVNTGTAFRHLAEKARFRQAEVLYALQRYQACYDVLAALCRDSPYHTTAKALLHRAIARVTEQTYGTYPFLDMQAEARKRQTPELGHATYIGPVRIQDAGSRGRGVFTTKPVKLGELLFCEKAFATSWGDEGLGKRTKIKMEVDTDPAGFNFHGKTVAECNAIIRKMQASPSCIPKVVDLYHGLYPSRLSNGLVDGQPVIDSFQIRHIVRFNSFAVPRSSHNHVFRTESKPEFQTDASGVWTFASHVNHSCAYNAHRAFIGDFIIFRAAQDLPAGTEITTWYVLPSQISEVSQQSPFETWGFECGCAMCTEAKEIGSDVRTKRNALLTELSSMIQGQMDEVVRTTVSWDRVLRRVESGVRELEQTFAQSAVEVPRRWLANLLFDFVRMGLNRPIHPKVMTTHRAVQLLLWCLRSLGFVIEGGERGTLRVKRWGLLSVDGADAMSCWLSLRRAYQETAPELVTPAEEYARMAYLIHMGEDETFSTTIEGTKTSSAGPSRPPLSKTKSRPSRPPKPAAPSRWKRTMCTYTPADHDTTQLYSSRRD</sequence>
<comment type="caution">
    <text evidence="3">The sequence shown here is derived from an EMBL/GenBank/DDBJ whole genome shotgun (WGS) entry which is preliminary data.</text>
</comment>
<organism evidence="3 4">
    <name type="scientific">Dichotomopilus funicola</name>
    <dbReference type="NCBI Taxonomy" id="1934379"/>
    <lineage>
        <taxon>Eukaryota</taxon>
        <taxon>Fungi</taxon>
        <taxon>Dikarya</taxon>
        <taxon>Ascomycota</taxon>
        <taxon>Pezizomycotina</taxon>
        <taxon>Sordariomycetes</taxon>
        <taxon>Sordariomycetidae</taxon>
        <taxon>Sordariales</taxon>
        <taxon>Chaetomiaceae</taxon>
        <taxon>Dichotomopilus</taxon>
    </lineage>
</organism>
<dbReference type="InterPro" id="IPR046341">
    <property type="entry name" value="SET_dom_sf"/>
</dbReference>
<dbReference type="PROSITE" id="PS50280">
    <property type="entry name" value="SET"/>
    <property type="match status" value="1"/>
</dbReference>
<dbReference type="PANTHER" id="PTHR47643">
    <property type="entry name" value="TPR DOMAIN PROTEIN (AFU_ORTHOLOGUE AFUA_5G12710)"/>
    <property type="match status" value="1"/>
</dbReference>
<accession>A0AAN6ZL74</accession>
<evidence type="ECO:0000259" key="2">
    <source>
        <dbReference type="PROSITE" id="PS50280"/>
    </source>
</evidence>
<feature type="compositionally biased region" description="Basic and acidic residues" evidence="1">
    <location>
        <begin position="668"/>
        <end position="681"/>
    </location>
</feature>
<dbReference type="SUPFAM" id="SSF82199">
    <property type="entry name" value="SET domain"/>
    <property type="match status" value="1"/>
</dbReference>